<comment type="caution">
    <text evidence="1">The sequence shown here is derived from an EMBL/GenBank/DDBJ whole genome shotgun (WGS) entry which is preliminary data.</text>
</comment>
<dbReference type="Proteomes" id="UP001198701">
    <property type="component" value="Unassembled WGS sequence"/>
</dbReference>
<evidence type="ECO:0000313" key="2">
    <source>
        <dbReference type="Proteomes" id="UP001198701"/>
    </source>
</evidence>
<proteinExistence type="predicted"/>
<name>A0ABS8IS43_9BURK</name>
<sequence>MALKLVKRNKLPVDVRGKLTGESGEDVDFSFKLKCKRLTQAQIDKELKDKNGSVKDFLFNVTEGWEGMLDEEGKEMEYSVSNFDEMLNEHAGLHSVCYQAYLKAVGAAPKN</sequence>
<dbReference type="EMBL" id="JAJHPV010000013">
    <property type="protein sequence ID" value="MCC6071462.1"/>
    <property type="molecule type" value="Genomic_DNA"/>
</dbReference>
<keyword evidence="2" id="KW-1185">Reference proteome</keyword>
<reference evidence="1 2" key="1">
    <citation type="submission" date="2021-11" db="EMBL/GenBank/DDBJ databases">
        <authorList>
            <person name="Huq M.A."/>
        </authorList>
    </citation>
    <scope>NUCLEOTIDE SEQUENCE [LARGE SCALE GENOMIC DNA]</scope>
    <source>
        <strain evidence="1 2">MAHUQ-52</strain>
    </source>
</reference>
<organism evidence="1 2">
    <name type="scientific">Massilia agrisoli</name>
    <dbReference type="NCBI Taxonomy" id="2892444"/>
    <lineage>
        <taxon>Bacteria</taxon>
        <taxon>Pseudomonadati</taxon>
        <taxon>Pseudomonadota</taxon>
        <taxon>Betaproteobacteria</taxon>
        <taxon>Burkholderiales</taxon>
        <taxon>Oxalobacteraceae</taxon>
        <taxon>Telluria group</taxon>
        <taxon>Massilia</taxon>
    </lineage>
</organism>
<dbReference type="RefSeq" id="WP_229432373.1">
    <property type="nucleotide sequence ID" value="NZ_JAJHPV010000013.1"/>
</dbReference>
<protein>
    <recommendedName>
        <fullName evidence="3">Tail assembly chaperone</fullName>
    </recommendedName>
</protein>
<evidence type="ECO:0000313" key="1">
    <source>
        <dbReference type="EMBL" id="MCC6071462.1"/>
    </source>
</evidence>
<gene>
    <name evidence="1" type="ORF">LMJ30_10880</name>
</gene>
<accession>A0ABS8IS43</accession>
<evidence type="ECO:0008006" key="3">
    <source>
        <dbReference type="Google" id="ProtNLM"/>
    </source>
</evidence>